<dbReference type="GO" id="GO:0005886">
    <property type="term" value="C:plasma membrane"/>
    <property type="evidence" value="ECO:0007669"/>
    <property type="project" value="UniProtKB-SubCell"/>
</dbReference>
<dbReference type="InterPro" id="IPR007208">
    <property type="entry name" value="MrpF/PhaF-like"/>
</dbReference>
<evidence type="ECO:0000256" key="7">
    <source>
        <dbReference type="ARBA" id="ARBA00023136"/>
    </source>
</evidence>
<comment type="similarity">
    <text evidence="2">Belongs to the CPA3 antiporters (TC 2.A.63) subunit F family.</text>
</comment>
<evidence type="ECO:0000256" key="5">
    <source>
        <dbReference type="ARBA" id="ARBA00022692"/>
    </source>
</evidence>
<comment type="subcellular location">
    <subcellularLocation>
        <location evidence="1">Cell membrane</location>
        <topology evidence="1">Multi-pass membrane protein</topology>
    </subcellularLocation>
</comment>
<dbReference type="PANTHER" id="PTHR34702">
    <property type="entry name" value="NA(+)/H(+) ANTIPORTER SUBUNIT F1"/>
    <property type="match status" value="1"/>
</dbReference>
<keyword evidence="7 8" id="KW-0472">Membrane</keyword>
<dbReference type="EMBL" id="BSQG01000003">
    <property type="protein sequence ID" value="GLU47820.1"/>
    <property type="molecule type" value="Genomic_DNA"/>
</dbReference>
<keyword evidence="4" id="KW-1003">Cell membrane</keyword>
<keyword evidence="5 8" id="KW-0812">Transmembrane</keyword>
<dbReference type="Proteomes" id="UP001165092">
    <property type="component" value="Unassembled WGS sequence"/>
</dbReference>
<dbReference type="Pfam" id="PF04066">
    <property type="entry name" value="MrpF_PhaF"/>
    <property type="match status" value="1"/>
</dbReference>
<sequence>MILINIALAAVVLAMVAALYRIAKGPSDADRGAGADLVFFGFVAVVALIGVRLDTDLVIDIALACALVGFLAALSTARLITGGKR</sequence>
<feature type="transmembrane region" description="Helical" evidence="8">
    <location>
        <begin position="6"/>
        <end position="23"/>
    </location>
</feature>
<proteinExistence type="inferred from homology"/>
<evidence type="ECO:0000256" key="2">
    <source>
        <dbReference type="ARBA" id="ARBA00009212"/>
    </source>
</evidence>
<gene>
    <name evidence="9" type="ORF">Nans01_21710</name>
</gene>
<evidence type="ECO:0000313" key="9">
    <source>
        <dbReference type="EMBL" id="GLU47820.1"/>
    </source>
</evidence>
<evidence type="ECO:0000256" key="8">
    <source>
        <dbReference type="SAM" id="Phobius"/>
    </source>
</evidence>
<evidence type="ECO:0000256" key="6">
    <source>
        <dbReference type="ARBA" id="ARBA00022989"/>
    </source>
</evidence>
<feature type="transmembrane region" description="Helical" evidence="8">
    <location>
        <begin position="57"/>
        <end position="80"/>
    </location>
</feature>
<evidence type="ECO:0000256" key="1">
    <source>
        <dbReference type="ARBA" id="ARBA00004651"/>
    </source>
</evidence>
<accession>A0A9W6P5Z8</accession>
<feature type="transmembrane region" description="Helical" evidence="8">
    <location>
        <begin position="35"/>
        <end position="51"/>
    </location>
</feature>
<keyword evidence="10" id="KW-1185">Reference proteome</keyword>
<dbReference type="GO" id="GO:0015385">
    <property type="term" value="F:sodium:proton antiporter activity"/>
    <property type="evidence" value="ECO:0007669"/>
    <property type="project" value="TreeGrafter"/>
</dbReference>
<comment type="caution">
    <text evidence="9">The sequence shown here is derived from an EMBL/GenBank/DDBJ whole genome shotgun (WGS) entry which is preliminary data.</text>
</comment>
<evidence type="ECO:0000256" key="4">
    <source>
        <dbReference type="ARBA" id="ARBA00022475"/>
    </source>
</evidence>
<organism evidence="9 10">
    <name type="scientific">Nocardiopsis ansamitocini</name>
    <dbReference type="NCBI Taxonomy" id="1670832"/>
    <lineage>
        <taxon>Bacteria</taxon>
        <taxon>Bacillati</taxon>
        <taxon>Actinomycetota</taxon>
        <taxon>Actinomycetes</taxon>
        <taxon>Streptosporangiales</taxon>
        <taxon>Nocardiopsidaceae</taxon>
        <taxon>Nocardiopsis</taxon>
    </lineage>
</organism>
<protein>
    <recommendedName>
        <fullName evidence="11">Pesticidal protein Cry26Aa</fullName>
    </recommendedName>
</protein>
<keyword evidence="3" id="KW-0813">Transport</keyword>
<keyword evidence="6 8" id="KW-1133">Transmembrane helix</keyword>
<evidence type="ECO:0000313" key="10">
    <source>
        <dbReference type="Proteomes" id="UP001165092"/>
    </source>
</evidence>
<dbReference type="AlphaFoldDB" id="A0A9W6P5Z8"/>
<dbReference type="PANTHER" id="PTHR34702:SF1">
    <property type="entry name" value="NA(+)_H(+) ANTIPORTER SUBUNIT F"/>
    <property type="match status" value="1"/>
</dbReference>
<name>A0A9W6P5Z8_9ACTN</name>
<reference evidence="9" key="1">
    <citation type="submission" date="2023-02" db="EMBL/GenBank/DDBJ databases">
        <title>Nocardiopsis ansamitocini NBRC 112285.</title>
        <authorList>
            <person name="Ichikawa N."/>
            <person name="Sato H."/>
            <person name="Tonouchi N."/>
        </authorList>
    </citation>
    <scope>NUCLEOTIDE SEQUENCE</scope>
    <source>
        <strain evidence="9">NBRC 112285</strain>
    </source>
</reference>
<evidence type="ECO:0008006" key="11">
    <source>
        <dbReference type="Google" id="ProtNLM"/>
    </source>
</evidence>
<evidence type="ECO:0000256" key="3">
    <source>
        <dbReference type="ARBA" id="ARBA00022448"/>
    </source>
</evidence>
<dbReference type="RefSeq" id="WP_285759095.1">
    <property type="nucleotide sequence ID" value="NZ_BSQG01000003.1"/>
</dbReference>